<evidence type="ECO:0000313" key="1">
    <source>
        <dbReference type="EMBL" id="JAD91219.1"/>
    </source>
</evidence>
<protein>
    <submittedName>
        <fullName evidence="1">Uncharacterized protein</fullName>
    </submittedName>
</protein>
<sequence length="70" mass="7091">MLPSAAAAATYLPSQMSQMLARLCLRLRACRCRGVSGGNGALGLAERAAAVAAAEKAARSTSGKKRASRG</sequence>
<accession>A0A0A9DRN3</accession>
<dbReference type="EMBL" id="GBRH01206676">
    <property type="protein sequence ID" value="JAD91219.1"/>
    <property type="molecule type" value="Transcribed_RNA"/>
</dbReference>
<name>A0A0A9DRN3_ARUDO</name>
<reference evidence="1" key="2">
    <citation type="journal article" date="2015" name="Data Brief">
        <title>Shoot transcriptome of the giant reed, Arundo donax.</title>
        <authorList>
            <person name="Barrero R.A."/>
            <person name="Guerrero F.D."/>
            <person name="Moolhuijzen P."/>
            <person name="Goolsby J.A."/>
            <person name="Tidwell J."/>
            <person name="Bellgard S.E."/>
            <person name="Bellgard M.I."/>
        </authorList>
    </citation>
    <scope>NUCLEOTIDE SEQUENCE</scope>
    <source>
        <tissue evidence="1">Shoot tissue taken approximately 20 cm above the soil surface</tissue>
    </source>
</reference>
<organism evidence="1">
    <name type="scientific">Arundo donax</name>
    <name type="common">Giant reed</name>
    <name type="synonym">Donax arundinaceus</name>
    <dbReference type="NCBI Taxonomy" id="35708"/>
    <lineage>
        <taxon>Eukaryota</taxon>
        <taxon>Viridiplantae</taxon>
        <taxon>Streptophyta</taxon>
        <taxon>Embryophyta</taxon>
        <taxon>Tracheophyta</taxon>
        <taxon>Spermatophyta</taxon>
        <taxon>Magnoliopsida</taxon>
        <taxon>Liliopsida</taxon>
        <taxon>Poales</taxon>
        <taxon>Poaceae</taxon>
        <taxon>PACMAD clade</taxon>
        <taxon>Arundinoideae</taxon>
        <taxon>Arundineae</taxon>
        <taxon>Arundo</taxon>
    </lineage>
</organism>
<proteinExistence type="predicted"/>
<dbReference type="AlphaFoldDB" id="A0A0A9DRN3"/>
<reference evidence="1" key="1">
    <citation type="submission" date="2014-09" db="EMBL/GenBank/DDBJ databases">
        <authorList>
            <person name="Magalhaes I.L.F."/>
            <person name="Oliveira U."/>
            <person name="Santos F.R."/>
            <person name="Vidigal T.H.D.A."/>
            <person name="Brescovit A.D."/>
            <person name="Santos A.J."/>
        </authorList>
    </citation>
    <scope>NUCLEOTIDE SEQUENCE</scope>
    <source>
        <tissue evidence="1">Shoot tissue taken approximately 20 cm above the soil surface</tissue>
    </source>
</reference>